<proteinExistence type="predicted"/>
<evidence type="ECO:0000313" key="2">
    <source>
        <dbReference type="Proteomes" id="UP000221469"/>
    </source>
</evidence>
<sequence>MHEHISMTKYETAEGFHCGRCGKDKKSKSRGEWQREDGTTVRLCNGCYGLLNSQGVPKRN</sequence>
<name>A0A0M3UKE8_9CAUD</name>
<protein>
    <submittedName>
        <fullName evidence="1">Uncharacterized protein</fullName>
    </submittedName>
</protein>
<organism evidence="1 2">
    <name type="scientific">Mycobacterium phage Bricole</name>
    <dbReference type="NCBI Taxonomy" id="1718601"/>
    <lineage>
        <taxon>Viruses</taxon>
        <taxon>Duplodnaviria</taxon>
        <taxon>Heunggongvirae</taxon>
        <taxon>Uroviricota</taxon>
        <taxon>Caudoviricetes</taxon>
        <taxon>Vilmaviridae</taxon>
        <taxon>Mclasvirinae</taxon>
        <taxon>Bongovirus</taxon>
        <taxon>Bongovirus bongo</taxon>
    </lineage>
</organism>
<evidence type="ECO:0000313" key="1">
    <source>
        <dbReference type="EMBL" id="ALF00651.1"/>
    </source>
</evidence>
<accession>A0A0M3UKE8</accession>
<dbReference type="EMBL" id="KT591491">
    <property type="protein sequence ID" value="ALF00651.1"/>
    <property type="molecule type" value="Genomic_DNA"/>
</dbReference>
<reference evidence="1 2" key="1">
    <citation type="submission" date="2015-08" db="EMBL/GenBank/DDBJ databases">
        <authorList>
            <person name="Barekzi N."/>
            <person name="Doss J.H."/>
            <person name="Bluford J."/>
            <person name="Fizer S."/>
            <person name="Garofalo A.E."/>
            <person name="Gasalao M.B."/>
            <person name="Griffin J."/>
            <person name="Henderson C.M."/>
            <person name="Hyre A.N."/>
            <person name="Irons L.B."/>
            <person name="Jafree E."/>
            <person name="Kanda K."/>
            <person name="Matthews D."/>
            <person name="Mclaren B."/>
            <person name="Moriarty A."/>
            <person name="Northam N."/>
            <person name="Ryan M."/>
            <person name="Smith D.E."/>
            <person name="Vanselow D."/>
            <person name="Welch J."/>
            <person name="Gauthier D."/>
            <person name="Anders K.R."/>
            <person name="Bradley K.W."/>
            <person name="Asai D.J."/>
            <person name="Bowman C.A."/>
            <person name="Russell D.A."/>
            <person name="Pope W.H."/>
            <person name="Jacobs-Sera D."/>
            <person name="Hendrix R.W."/>
            <person name="Hatfull G.F."/>
        </authorList>
    </citation>
    <scope>NUCLEOTIDE SEQUENCE [LARGE SCALE GENOMIC DNA]</scope>
</reference>
<gene>
    <name evidence="1" type="ORF">SEA_BRICOLE_145</name>
</gene>
<dbReference type="Proteomes" id="UP000221469">
    <property type="component" value="Segment"/>
</dbReference>